<proteinExistence type="predicted"/>
<organism evidence="1 2">
    <name type="scientific">Paenirhodobacter ferrireducens</name>
    <dbReference type="NCBI Taxonomy" id="1215032"/>
    <lineage>
        <taxon>Bacteria</taxon>
        <taxon>Pseudomonadati</taxon>
        <taxon>Pseudomonadota</taxon>
        <taxon>Alphaproteobacteria</taxon>
        <taxon>Rhodobacterales</taxon>
        <taxon>Rhodobacter group</taxon>
        <taxon>Paenirhodobacter</taxon>
    </lineage>
</organism>
<evidence type="ECO:0000313" key="2">
    <source>
        <dbReference type="Proteomes" id="UP000286594"/>
    </source>
</evidence>
<evidence type="ECO:0000313" key="1">
    <source>
        <dbReference type="EMBL" id="RWR51347.1"/>
    </source>
</evidence>
<comment type="caution">
    <text evidence="1">The sequence shown here is derived from an EMBL/GenBank/DDBJ whole genome shotgun (WGS) entry which is preliminary data.</text>
</comment>
<dbReference type="RefSeq" id="WP_128147719.1">
    <property type="nucleotide sequence ID" value="NZ_SAVB01000004.1"/>
</dbReference>
<accession>A0A443LQE6</accession>
<dbReference type="OrthoDB" id="9800296at2"/>
<dbReference type="EMBL" id="SAVB01000004">
    <property type="protein sequence ID" value="RWR51347.1"/>
    <property type="molecule type" value="Genomic_DNA"/>
</dbReference>
<gene>
    <name evidence="1" type="ORF">EOW65_04060</name>
</gene>
<reference evidence="1 2" key="1">
    <citation type="submission" date="2019-01" db="EMBL/GenBank/DDBJ databases">
        <title>Sinorhodobacter populi sp. nov. isolated from the symptomatic bark tissue of Populus euramericana canker.</title>
        <authorList>
            <person name="Xu G."/>
        </authorList>
    </citation>
    <scope>NUCLEOTIDE SEQUENCE [LARGE SCALE GENOMIC DNA]</scope>
    <source>
        <strain evidence="1 2">CCTCC AB2012026</strain>
    </source>
</reference>
<dbReference type="AlphaFoldDB" id="A0A443LQE6"/>
<name>A0A443LQE6_9RHOB</name>
<keyword evidence="2" id="KW-1185">Reference proteome</keyword>
<protein>
    <submittedName>
        <fullName evidence="1">Cytoplasmic protein</fullName>
    </submittedName>
</protein>
<sequence length="82" mass="8773">MTIDLHGAHAHSARHRAEIEASDRCGCFCCGAVFPASEILDWVDGGQTALCPLCGIDSVLGDASGLRVTDPAFLTAMNRHWF</sequence>
<dbReference type="Proteomes" id="UP000286594">
    <property type="component" value="Unassembled WGS sequence"/>
</dbReference>